<keyword evidence="2" id="KW-0472">Membrane</keyword>
<protein>
    <submittedName>
        <fullName evidence="3">Uncharacterized protein</fullName>
    </submittedName>
</protein>
<dbReference type="EMBL" id="FXUG01000025">
    <property type="protein sequence ID" value="SMP78266.1"/>
    <property type="molecule type" value="Genomic_DNA"/>
</dbReference>
<evidence type="ECO:0000256" key="2">
    <source>
        <dbReference type="SAM" id="Phobius"/>
    </source>
</evidence>
<feature type="transmembrane region" description="Helical" evidence="2">
    <location>
        <begin position="35"/>
        <end position="53"/>
    </location>
</feature>
<feature type="transmembrane region" description="Helical" evidence="2">
    <location>
        <begin position="59"/>
        <end position="78"/>
    </location>
</feature>
<feature type="region of interest" description="Disordered" evidence="1">
    <location>
        <begin position="1"/>
        <end position="20"/>
    </location>
</feature>
<keyword evidence="2" id="KW-1133">Transmembrane helix</keyword>
<sequence>MTISENHSDAEPYATPSESPTFADGDRKWVSMQTLLILSLYALLAFAAAFSVFHYDNVTAYYVSSIVFAILATSWAINDSRLRERTFHPVLRMLHLLFCPISLVIYLICTRGFRGLGLAALHSVAMIAVANAAFYFVFYAIYFTGYWDLFDPIYFDS</sequence>
<evidence type="ECO:0000313" key="3">
    <source>
        <dbReference type="EMBL" id="SMP78266.1"/>
    </source>
</evidence>
<evidence type="ECO:0000313" key="4">
    <source>
        <dbReference type="Proteomes" id="UP001158067"/>
    </source>
</evidence>
<feature type="transmembrane region" description="Helical" evidence="2">
    <location>
        <begin position="90"/>
        <end position="108"/>
    </location>
</feature>
<name>A0ABY1QT72_9BACT</name>
<accession>A0ABY1QT72</accession>
<evidence type="ECO:0000256" key="1">
    <source>
        <dbReference type="SAM" id="MobiDB-lite"/>
    </source>
</evidence>
<organism evidence="3 4">
    <name type="scientific">Neorhodopirellula lusitana</name>
    <dbReference type="NCBI Taxonomy" id="445327"/>
    <lineage>
        <taxon>Bacteria</taxon>
        <taxon>Pseudomonadati</taxon>
        <taxon>Planctomycetota</taxon>
        <taxon>Planctomycetia</taxon>
        <taxon>Pirellulales</taxon>
        <taxon>Pirellulaceae</taxon>
        <taxon>Neorhodopirellula</taxon>
    </lineage>
</organism>
<comment type="caution">
    <text evidence="3">The sequence shown here is derived from an EMBL/GenBank/DDBJ whole genome shotgun (WGS) entry which is preliminary data.</text>
</comment>
<keyword evidence="2" id="KW-0812">Transmembrane</keyword>
<feature type="transmembrane region" description="Helical" evidence="2">
    <location>
        <begin position="120"/>
        <end position="142"/>
    </location>
</feature>
<proteinExistence type="predicted"/>
<gene>
    <name evidence="3" type="ORF">SAMN06265222_12521</name>
</gene>
<reference evidence="3 4" key="1">
    <citation type="submission" date="2017-05" db="EMBL/GenBank/DDBJ databases">
        <authorList>
            <person name="Varghese N."/>
            <person name="Submissions S."/>
        </authorList>
    </citation>
    <scope>NUCLEOTIDE SEQUENCE [LARGE SCALE GENOMIC DNA]</scope>
    <source>
        <strain evidence="3 4">DSM 25457</strain>
    </source>
</reference>
<dbReference type="Proteomes" id="UP001158067">
    <property type="component" value="Unassembled WGS sequence"/>
</dbReference>
<keyword evidence="4" id="KW-1185">Reference proteome</keyword>
<feature type="compositionally biased region" description="Basic and acidic residues" evidence="1">
    <location>
        <begin position="1"/>
        <end position="10"/>
    </location>
</feature>
<dbReference type="RefSeq" id="WP_283435479.1">
    <property type="nucleotide sequence ID" value="NZ_FXUG01000025.1"/>
</dbReference>